<dbReference type="HOGENOM" id="CLU_2172144_0_0_1"/>
<name>M2YX79_PSEFD</name>
<dbReference type="KEGG" id="pfj:MYCFIDRAFT_175849"/>
<protein>
    <submittedName>
        <fullName evidence="1">Uncharacterized protein</fullName>
    </submittedName>
</protein>
<evidence type="ECO:0000313" key="2">
    <source>
        <dbReference type="Proteomes" id="UP000016932"/>
    </source>
</evidence>
<dbReference type="Proteomes" id="UP000016932">
    <property type="component" value="Unassembled WGS sequence"/>
</dbReference>
<reference evidence="1 2" key="1">
    <citation type="journal article" date="2012" name="PLoS Pathog.">
        <title>Diverse lifestyles and strategies of plant pathogenesis encoded in the genomes of eighteen Dothideomycetes fungi.</title>
        <authorList>
            <person name="Ohm R.A."/>
            <person name="Feau N."/>
            <person name="Henrissat B."/>
            <person name="Schoch C.L."/>
            <person name="Horwitz B.A."/>
            <person name="Barry K.W."/>
            <person name="Condon B.J."/>
            <person name="Copeland A.C."/>
            <person name="Dhillon B."/>
            <person name="Glaser F."/>
            <person name="Hesse C.N."/>
            <person name="Kosti I."/>
            <person name="LaButti K."/>
            <person name="Lindquist E.A."/>
            <person name="Lucas S."/>
            <person name="Salamov A.A."/>
            <person name="Bradshaw R.E."/>
            <person name="Ciuffetti L."/>
            <person name="Hamelin R.C."/>
            <person name="Kema G.H.J."/>
            <person name="Lawrence C."/>
            <person name="Scott J.A."/>
            <person name="Spatafora J.W."/>
            <person name="Turgeon B.G."/>
            <person name="de Wit P.J.G.M."/>
            <person name="Zhong S."/>
            <person name="Goodwin S.B."/>
            <person name="Grigoriev I.V."/>
        </authorList>
    </citation>
    <scope>NUCLEOTIDE SEQUENCE [LARGE SCALE GENOMIC DNA]</scope>
    <source>
        <strain evidence="1 2">CIRAD86</strain>
    </source>
</reference>
<accession>M2YX79</accession>
<organism evidence="1 2">
    <name type="scientific">Pseudocercospora fijiensis (strain CIRAD86)</name>
    <name type="common">Black leaf streak disease fungus</name>
    <name type="synonym">Mycosphaerella fijiensis</name>
    <dbReference type="NCBI Taxonomy" id="383855"/>
    <lineage>
        <taxon>Eukaryota</taxon>
        <taxon>Fungi</taxon>
        <taxon>Dikarya</taxon>
        <taxon>Ascomycota</taxon>
        <taxon>Pezizomycotina</taxon>
        <taxon>Dothideomycetes</taxon>
        <taxon>Dothideomycetidae</taxon>
        <taxon>Mycosphaerellales</taxon>
        <taxon>Mycosphaerellaceae</taxon>
        <taxon>Pseudocercospora</taxon>
    </lineage>
</organism>
<dbReference type="GeneID" id="19333447"/>
<gene>
    <name evidence="1" type="ORF">MYCFIDRAFT_175849</name>
</gene>
<sequence length="110" mass="12203">MPSTDTWSIYVPRMAVHVGSYRRGRSGLGETILLVIHIEQHRIKTLCHSKPHLTPSLERTWPPGLAIHLNVYGRSEKHIPQDSTDTIAQSRSAAVVSPIFSPAISKDAAR</sequence>
<evidence type="ECO:0000313" key="1">
    <source>
        <dbReference type="EMBL" id="EME82300.1"/>
    </source>
</evidence>
<proteinExistence type="predicted"/>
<dbReference type="EMBL" id="KB446559">
    <property type="protein sequence ID" value="EME82300.1"/>
    <property type="molecule type" value="Genomic_DNA"/>
</dbReference>
<dbReference type="AlphaFoldDB" id="M2YX79"/>
<keyword evidence="2" id="KW-1185">Reference proteome</keyword>
<dbReference type="RefSeq" id="XP_007927693.1">
    <property type="nucleotide sequence ID" value="XM_007929502.1"/>
</dbReference>
<dbReference type="VEuPathDB" id="FungiDB:MYCFIDRAFT_175849"/>